<dbReference type="InterPro" id="IPR004843">
    <property type="entry name" value="Calcineurin-like_PHP"/>
</dbReference>
<feature type="domain" description="Calcineurin-like phosphoesterase" evidence="1">
    <location>
        <begin position="52"/>
        <end position="224"/>
    </location>
</feature>
<dbReference type="GO" id="GO:0016787">
    <property type="term" value="F:hydrolase activity"/>
    <property type="evidence" value="ECO:0007669"/>
    <property type="project" value="InterPro"/>
</dbReference>
<dbReference type="Gene3D" id="3.60.21.10">
    <property type="match status" value="1"/>
</dbReference>
<dbReference type="AlphaFoldDB" id="A0A0C3N995"/>
<accession>A0A0C3N995</accession>
<sequence>MRVGVMLMVALFVYGCDLIEYHPYDVRLGGERGINEKNIARIEEACKGKDTIRFVLMGDSQRWYDETEKFVSHLNTRDDVDFVIHGGDISDFGLTKEFEWVRDIMSKLKVPYVALLGNHDVLGNGVEVYKKIYGDMNFSFIAGDTKFICMNTCALEFDYSHPIPDFSFIYKELQDSVSGFKRTIPVMHVRPGDVEFNNNVSQVFHELLRRFPRMEFCLHAHNHTLMAEDLFEDGVMYYGCSCMKDKNYLLFTLTPKGYGYEVVYY</sequence>
<dbReference type="PANTHER" id="PTHR43143">
    <property type="entry name" value="METALLOPHOSPHOESTERASE, CALCINEURIN SUPERFAMILY"/>
    <property type="match status" value="1"/>
</dbReference>
<evidence type="ECO:0000313" key="4">
    <source>
        <dbReference type="Proteomes" id="UP000031937"/>
    </source>
</evidence>
<proteinExistence type="predicted"/>
<dbReference type="EMBL" id="JPIU01000051">
    <property type="protein sequence ID" value="KIO42597.1"/>
    <property type="molecule type" value="Genomic_DNA"/>
</dbReference>
<evidence type="ECO:0000313" key="3">
    <source>
        <dbReference type="EMBL" id="KIO42597.1"/>
    </source>
</evidence>
<dbReference type="SUPFAM" id="SSF56300">
    <property type="entry name" value="Metallo-dependent phosphatases"/>
    <property type="match status" value="1"/>
</dbReference>
<name>A0A0C3N995_9PORP</name>
<dbReference type="PROSITE" id="PS51257">
    <property type="entry name" value="PROKAR_LIPOPROTEIN"/>
    <property type="match status" value="1"/>
</dbReference>
<evidence type="ECO:0000313" key="2">
    <source>
        <dbReference type="EMBL" id="KIO42511.1"/>
    </source>
</evidence>
<reference evidence="3 5" key="1">
    <citation type="submission" date="2014-07" db="EMBL/GenBank/DDBJ databases">
        <title>Porphyromonadaceae bacterium OUH 308042 = ATCC BAA-2681 = DSM 28342 draft genome.</title>
        <authorList>
            <person name="Sydenham T.V."/>
            <person name="Hasman H."/>
            <person name="Justensen U.S."/>
        </authorList>
    </citation>
    <scope>NUCLEOTIDE SEQUENCE [LARGE SCALE GENOMIC DNA]</scope>
    <source>
        <strain evidence="3 5">OUH 308042</strain>
    </source>
</reference>
<dbReference type="EMBL" id="JPIT01000039">
    <property type="protein sequence ID" value="KIO42511.1"/>
    <property type="molecule type" value="Genomic_DNA"/>
</dbReference>
<dbReference type="OrthoDB" id="5464520at2"/>
<evidence type="ECO:0000313" key="5">
    <source>
        <dbReference type="Proteomes" id="UP000031980"/>
    </source>
</evidence>
<reference evidence="2 4" key="2">
    <citation type="submission" date="2014-07" db="EMBL/GenBank/DDBJ databases">
        <title>Porphyromonadaceae bacterium OUH 334697 = ATCC BAA-2682 = DSM 28341 draft genome.</title>
        <authorList>
            <person name="Sydenham T.V."/>
            <person name="Hasman H."/>
            <person name="Justesen U.S."/>
        </authorList>
    </citation>
    <scope>NUCLEOTIDE SEQUENCE [LARGE SCALE GENOMIC DNA]</scope>
    <source>
        <strain evidence="2 4">OUH 334697</strain>
    </source>
</reference>
<dbReference type="Proteomes" id="UP000031980">
    <property type="component" value="Unassembled WGS sequence"/>
</dbReference>
<dbReference type="RefSeq" id="WP_041504564.1">
    <property type="nucleotide sequence ID" value="NZ_JPIT01000039.1"/>
</dbReference>
<dbReference type="InterPro" id="IPR029052">
    <property type="entry name" value="Metallo-depent_PP-like"/>
</dbReference>
<organism evidence="3 5">
    <name type="scientific">Sanguibacteroides justesenii</name>
    <dbReference type="NCBI Taxonomy" id="1547597"/>
    <lineage>
        <taxon>Bacteria</taxon>
        <taxon>Pseudomonadati</taxon>
        <taxon>Bacteroidota</taxon>
        <taxon>Bacteroidia</taxon>
        <taxon>Bacteroidales</taxon>
        <taxon>Porphyromonadaceae</taxon>
        <taxon>Sanguibacteroides</taxon>
    </lineage>
</organism>
<dbReference type="InterPro" id="IPR051918">
    <property type="entry name" value="STPP_CPPED1"/>
</dbReference>
<dbReference type="Pfam" id="PF00149">
    <property type="entry name" value="Metallophos"/>
    <property type="match status" value="1"/>
</dbReference>
<evidence type="ECO:0000259" key="1">
    <source>
        <dbReference type="Pfam" id="PF00149"/>
    </source>
</evidence>
<dbReference type="PANTHER" id="PTHR43143:SF1">
    <property type="entry name" value="SERINE_THREONINE-PROTEIN PHOSPHATASE CPPED1"/>
    <property type="match status" value="1"/>
</dbReference>
<gene>
    <name evidence="3" type="ORF">BA92_14630</name>
    <name evidence="2" type="ORF">IE90_14605</name>
</gene>
<protein>
    <submittedName>
        <fullName evidence="3">Phosphoesterase</fullName>
    </submittedName>
</protein>
<keyword evidence="5" id="KW-1185">Reference proteome</keyword>
<comment type="caution">
    <text evidence="3">The sequence shown here is derived from an EMBL/GenBank/DDBJ whole genome shotgun (WGS) entry which is preliminary data.</text>
</comment>
<dbReference type="Proteomes" id="UP000031937">
    <property type="component" value="Unassembled WGS sequence"/>
</dbReference>